<evidence type="ECO:0000313" key="1">
    <source>
        <dbReference type="EMBL" id="MBA0634357.1"/>
    </source>
</evidence>
<evidence type="ECO:0000313" key="2">
    <source>
        <dbReference type="Proteomes" id="UP000593561"/>
    </source>
</evidence>
<dbReference type="Proteomes" id="UP000593561">
    <property type="component" value="Unassembled WGS sequence"/>
</dbReference>
<sequence length="147" mass="16510">MATIADLSVEVSRHFLITVLESPISFTDWVLSEIPSFVPSKHAYASAANGEGTFLWITVFNTIKFPLRSHPTIPDTDLKVLLSYATSKWILTLDFSRHREISEDVEASFNFRSALGASVICNNSLDSEISKVWNKILRDPPDCKCNF</sequence>
<name>A0A7J8T7N0_GOSDV</name>
<keyword evidence="2" id="KW-1185">Reference proteome</keyword>
<dbReference type="EMBL" id="JABFAC010237819">
    <property type="protein sequence ID" value="MBA0634357.1"/>
    <property type="molecule type" value="Genomic_DNA"/>
</dbReference>
<organism evidence="1 2">
    <name type="scientific">Gossypium davidsonii</name>
    <name type="common">Davidson's cotton</name>
    <name type="synonym">Gossypium klotzschianum subsp. davidsonii</name>
    <dbReference type="NCBI Taxonomy" id="34287"/>
    <lineage>
        <taxon>Eukaryota</taxon>
        <taxon>Viridiplantae</taxon>
        <taxon>Streptophyta</taxon>
        <taxon>Embryophyta</taxon>
        <taxon>Tracheophyta</taxon>
        <taxon>Spermatophyta</taxon>
        <taxon>Magnoliopsida</taxon>
        <taxon>eudicotyledons</taxon>
        <taxon>Gunneridae</taxon>
        <taxon>Pentapetalae</taxon>
        <taxon>rosids</taxon>
        <taxon>malvids</taxon>
        <taxon>Malvales</taxon>
        <taxon>Malvaceae</taxon>
        <taxon>Malvoideae</taxon>
        <taxon>Gossypium</taxon>
    </lineage>
</organism>
<protein>
    <submittedName>
        <fullName evidence="1">Uncharacterized protein</fullName>
    </submittedName>
</protein>
<gene>
    <name evidence="1" type="ORF">Godav_029598</name>
</gene>
<comment type="caution">
    <text evidence="1">The sequence shown here is derived from an EMBL/GenBank/DDBJ whole genome shotgun (WGS) entry which is preliminary data.</text>
</comment>
<accession>A0A7J8T7N0</accession>
<dbReference type="AlphaFoldDB" id="A0A7J8T7N0"/>
<proteinExistence type="predicted"/>
<reference evidence="1 2" key="1">
    <citation type="journal article" date="2019" name="Genome Biol. Evol.">
        <title>Insights into the evolution of the New World diploid cottons (Gossypium, subgenus Houzingenia) based on genome sequencing.</title>
        <authorList>
            <person name="Grover C.E."/>
            <person name="Arick M.A. 2nd"/>
            <person name="Thrash A."/>
            <person name="Conover J.L."/>
            <person name="Sanders W.S."/>
            <person name="Peterson D.G."/>
            <person name="Frelichowski J.E."/>
            <person name="Scheffler J.A."/>
            <person name="Scheffler B.E."/>
            <person name="Wendel J.F."/>
        </authorList>
    </citation>
    <scope>NUCLEOTIDE SEQUENCE [LARGE SCALE GENOMIC DNA]</scope>
    <source>
        <strain evidence="1">27</strain>
        <tissue evidence="1">Leaf</tissue>
    </source>
</reference>